<gene>
    <name evidence="2" type="ORF">S03H2_24772</name>
</gene>
<keyword evidence="1" id="KW-0472">Membrane</keyword>
<protein>
    <submittedName>
        <fullName evidence="2">Uncharacterized protein</fullName>
    </submittedName>
</protein>
<evidence type="ECO:0000313" key="2">
    <source>
        <dbReference type="EMBL" id="GAH41569.1"/>
    </source>
</evidence>
<dbReference type="AlphaFoldDB" id="X1GIZ1"/>
<sequence length="157" mass="17734">SFYFLFGLFVSGLTGQNTTPEAFEGLIPILGQKIIILGGLFGLFAISTSFLILGNYLKNTLIFDYRFPYLSAFFIATFSPLLLFLSGIREFIWVIAFVGTFIGLIEGMIIILVYKKAKKQGDKIPEYNLKIPRYLPYFVMIVLVLGAIAQTIYYLIL</sequence>
<comment type="caution">
    <text evidence="2">The sequence shown here is derived from an EMBL/GenBank/DDBJ whole genome shotgun (WGS) entry which is preliminary data.</text>
</comment>
<reference evidence="2" key="1">
    <citation type="journal article" date="2014" name="Front. Microbiol.">
        <title>High frequency of phylogenetically diverse reductive dehalogenase-homologous genes in deep subseafloor sedimentary metagenomes.</title>
        <authorList>
            <person name="Kawai M."/>
            <person name="Futagami T."/>
            <person name="Toyoda A."/>
            <person name="Takaki Y."/>
            <person name="Nishi S."/>
            <person name="Hori S."/>
            <person name="Arai W."/>
            <person name="Tsubouchi T."/>
            <person name="Morono Y."/>
            <person name="Uchiyama I."/>
            <person name="Ito T."/>
            <person name="Fujiyama A."/>
            <person name="Inagaki F."/>
            <person name="Takami H."/>
        </authorList>
    </citation>
    <scope>NUCLEOTIDE SEQUENCE</scope>
    <source>
        <strain evidence="2">Expedition CK06-06</strain>
    </source>
</reference>
<feature type="transmembrane region" description="Helical" evidence="1">
    <location>
        <begin position="67"/>
        <end position="85"/>
    </location>
</feature>
<name>X1GIZ1_9ZZZZ</name>
<evidence type="ECO:0000256" key="1">
    <source>
        <dbReference type="SAM" id="Phobius"/>
    </source>
</evidence>
<feature type="transmembrane region" description="Helical" evidence="1">
    <location>
        <begin position="91"/>
        <end position="114"/>
    </location>
</feature>
<feature type="transmembrane region" description="Helical" evidence="1">
    <location>
        <begin position="34"/>
        <end position="55"/>
    </location>
</feature>
<proteinExistence type="predicted"/>
<dbReference type="EMBL" id="BARU01013851">
    <property type="protein sequence ID" value="GAH41569.1"/>
    <property type="molecule type" value="Genomic_DNA"/>
</dbReference>
<feature type="transmembrane region" description="Helical" evidence="1">
    <location>
        <begin position="134"/>
        <end position="156"/>
    </location>
</feature>
<organism evidence="2">
    <name type="scientific">marine sediment metagenome</name>
    <dbReference type="NCBI Taxonomy" id="412755"/>
    <lineage>
        <taxon>unclassified sequences</taxon>
        <taxon>metagenomes</taxon>
        <taxon>ecological metagenomes</taxon>
    </lineage>
</organism>
<accession>X1GIZ1</accession>
<keyword evidence="1" id="KW-1133">Transmembrane helix</keyword>
<feature type="non-terminal residue" evidence="2">
    <location>
        <position position="1"/>
    </location>
</feature>
<keyword evidence="1" id="KW-0812">Transmembrane</keyword>